<feature type="region of interest" description="Disordered" evidence="1">
    <location>
        <begin position="82"/>
        <end position="180"/>
    </location>
</feature>
<feature type="compositionally biased region" description="Polar residues" evidence="1">
    <location>
        <begin position="119"/>
        <end position="180"/>
    </location>
</feature>
<evidence type="ECO:0000313" key="2">
    <source>
        <dbReference type="EMBL" id="KFX42569.1"/>
    </source>
</evidence>
<sequence length="615" mass="68933">MEVVKSLATQKIRELLAICGIGHRSDEPLQEHINNIANYVHTTRVKDGIEGFTEPILTVNAPIYQTPPSSPRELRGSYRVLSRNVKRGPSDFQGLTSPSKKKKKKRANKEYNPLGPSEVNLNCNDAATAAKTTHQTDSTDQPPTADRMTTTDGVSGKSTTSPNIPSSLDPSMSTAEDTTRTSLTTDSVVLSVQSHLPILLDPVGAIDTMTSILWNCVKLNNIIGKHGRQSQQVWSTTEVEKMRLYADEIAQHEYKEAVRIVRRDNALLAGKDMQGRYNETIYWDIISKGAKLIDPATLPTPKGPLDDFTMAEKVATKVFMEEAGVGVSMENQRRCRNLWKKLSEMRQAGIGKILLYRTKEFDAYCKSYTTASSLTDVVMSWEKVFGPLLEQLENRMMARSAGDFTGVSDLVQAPVAEVLDLPKSSWTNAFNKWRFKQEASAFGLAYEPVVASDPLWCISDQYNVSESGQNKSIFIFLFPGKNRFLSVCPIVPVNQGDILGIFAGRIRFSDEFDNLYGIRGPFEKLWLDYSQITGTLNQMKVSRHSNEANVQLHWEPVNERGDKDSRVSWIVSVRAIKAITPFEEIVREAPQKEQYLLHRSEIFAGRGFTKKKPEP</sequence>
<gene>
    <name evidence="2" type="ORF">GQ26_0430550</name>
</gene>
<evidence type="ECO:0000256" key="1">
    <source>
        <dbReference type="SAM" id="MobiDB-lite"/>
    </source>
</evidence>
<protein>
    <submittedName>
        <fullName evidence="2">Uncharacterized protein</fullName>
    </submittedName>
</protein>
<reference evidence="2" key="2">
    <citation type="journal article" date="2014" name="PLoS Genet.">
        <title>Signature gene expression reveals novel clues to the molecular mechanisms of dimorphic transition in Penicillium marneffei.</title>
        <authorList>
            <person name="Yang E."/>
            <person name="Wang G."/>
            <person name="Cai J."/>
            <person name="Woo P.C."/>
            <person name="Lau S.K."/>
            <person name="Yuen K.-Y."/>
            <person name="Chow W.-N."/>
            <person name="Lin X."/>
        </authorList>
    </citation>
    <scope>NUCLEOTIDE SEQUENCE</scope>
    <source>
        <strain evidence="2">PM1</strain>
    </source>
</reference>
<comment type="caution">
    <text evidence="2">The sequence shown here is derived from an EMBL/GenBank/DDBJ whole genome shotgun (WGS) entry which is preliminary data.</text>
</comment>
<proteinExistence type="predicted"/>
<dbReference type="EMBL" id="JPOX01000043">
    <property type="protein sequence ID" value="KFX42569.1"/>
    <property type="molecule type" value="Genomic_DNA"/>
</dbReference>
<accession>A0A093UXY3</accession>
<organism evidence="2">
    <name type="scientific">Talaromyces marneffei PM1</name>
    <dbReference type="NCBI Taxonomy" id="1077442"/>
    <lineage>
        <taxon>Eukaryota</taxon>
        <taxon>Fungi</taxon>
        <taxon>Dikarya</taxon>
        <taxon>Ascomycota</taxon>
        <taxon>Pezizomycotina</taxon>
        <taxon>Eurotiomycetes</taxon>
        <taxon>Eurotiomycetidae</taxon>
        <taxon>Eurotiales</taxon>
        <taxon>Trichocomaceae</taxon>
        <taxon>Talaromyces</taxon>
        <taxon>Talaromyces sect. Talaromyces</taxon>
    </lineage>
</organism>
<dbReference type="HOGENOM" id="CLU_025743_1_0_1"/>
<name>A0A093UXY3_TALMA</name>
<dbReference type="AlphaFoldDB" id="A0A093UXY3"/>
<reference key="1">
    <citation type="journal article" date="2014" name="PLoS Genet.">
        <title>Signature Gene Expression Reveals Novel Clues to the Molecular Mechanisms of Dimorphic Transition in Penicillium marneffei.</title>
        <authorList>
            <person name="Yang E."/>
            <person name="Wang G."/>
            <person name="Cai J."/>
            <person name="Woo P.C."/>
            <person name="Lau S.K."/>
            <person name="Yuen K.-Y."/>
            <person name="Chow W.-N."/>
            <person name="Lin X."/>
        </authorList>
    </citation>
    <scope>NUCLEOTIDE SEQUENCE [LARGE SCALE GENOMIC DNA]</scope>
    <source>
        <strain>PM1</strain>
    </source>
</reference>